<proteinExistence type="predicted"/>
<gene>
    <name evidence="3" type="ORF">ABIH81_22960</name>
</gene>
<dbReference type="PROSITE" id="PS51257">
    <property type="entry name" value="PROKAR_LIPOPROTEIN"/>
    <property type="match status" value="1"/>
</dbReference>
<feature type="chain" id="PRO_5043706044" description="DUF3558 domain-containing protein" evidence="2">
    <location>
        <begin position="24"/>
        <end position="181"/>
    </location>
</feature>
<evidence type="ECO:0000256" key="1">
    <source>
        <dbReference type="SAM" id="MobiDB-lite"/>
    </source>
</evidence>
<keyword evidence="2" id="KW-0732">Signal</keyword>
<organism evidence="3">
    <name type="scientific">Micromonospora sp. HUAS YX12</name>
    <dbReference type="NCBI Taxonomy" id="3156396"/>
    <lineage>
        <taxon>Bacteria</taxon>
        <taxon>Bacillati</taxon>
        <taxon>Actinomycetota</taxon>
        <taxon>Actinomycetes</taxon>
        <taxon>Micromonosporales</taxon>
        <taxon>Micromonosporaceae</taxon>
        <taxon>Micromonospora</taxon>
    </lineage>
</organism>
<evidence type="ECO:0000256" key="2">
    <source>
        <dbReference type="SAM" id="SignalP"/>
    </source>
</evidence>
<reference evidence="3" key="1">
    <citation type="submission" date="2024-06" db="EMBL/GenBank/DDBJ databases">
        <title>Micromonospora sp. strain HUAS YX12 genome sequences.</title>
        <authorList>
            <person name="Mo P."/>
        </authorList>
    </citation>
    <scope>NUCLEOTIDE SEQUENCE</scope>
    <source>
        <strain evidence="3">HUAS YX12</strain>
    </source>
</reference>
<sequence>MRTRRLIALALAATLLTASTGCGDDDAPTTAGGAPAGAGAPAPEPTGEAPTEPGAEPVDDAVPEACALVSKAEAERLAGTPLDEPVVAGQSCTYTGPVTGPTAQVEVYVGEGAKKYLDIERQLGHEMRELAGTADEALLTAEGFFLRKGELWVAVRLVRLNDPQENRAPLERLARTAAGRM</sequence>
<dbReference type="AlphaFoldDB" id="A0AAU7QWE4"/>
<feature type="signal peptide" evidence="2">
    <location>
        <begin position="1"/>
        <end position="23"/>
    </location>
</feature>
<dbReference type="EMBL" id="CP157974">
    <property type="protein sequence ID" value="XBT80493.1"/>
    <property type="molecule type" value="Genomic_DNA"/>
</dbReference>
<feature type="region of interest" description="Disordered" evidence="1">
    <location>
        <begin position="26"/>
        <end position="59"/>
    </location>
</feature>
<evidence type="ECO:0008006" key="4">
    <source>
        <dbReference type="Google" id="ProtNLM"/>
    </source>
</evidence>
<accession>A0AAU7QWE4</accession>
<name>A0AAU7QWE4_9ACTN</name>
<protein>
    <recommendedName>
        <fullName evidence="4">DUF3558 domain-containing protein</fullName>
    </recommendedName>
</protein>
<feature type="compositionally biased region" description="Low complexity" evidence="1">
    <location>
        <begin position="28"/>
        <end position="56"/>
    </location>
</feature>
<dbReference type="RefSeq" id="WP_349876959.1">
    <property type="nucleotide sequence ID" value="NZ_CP157974.1"/>
</dbReference>
<evidence type="ECO:0000313" key="3">
    <source>
        <dbReference type="EMBL" id="XBT80493.1"/>
    </source>
</evidence>